<dbReference type="Proteomes" id="UP000015105">
    <property type="component" value="Chromosome 7D"/>
</dbReference>
<reference evidence="2" key="2">
    <citation type="journal article" date="2017" name="Nat. Plants">
        <title>The Aegilops tauschii genome reveals multiple impacts of transposons.</title>
        <authorList>
            <person name="Zhao G."/>
            <person name="Zou C."/>
            <person name="Li K."/>
            <person name="Wang K."/>
            <person name="Li T."/>
            <person name="Gao L."/>
            <person name="Zhang X."/>
            <person name="Wang H."/>
            <person name="Yang Z."/>
            <person name="Liu X."/>
            <person name="Jiang W."/>
            <person name="Mao L."/>
            <person name="Kong X."/>
            <person name="Jiao Y."/>
            <person name="Jia J."/>
        </authorList>
    </citation>
    <scope>NUCLEOTIDE SEQUENCE [LARGE SCALE GENOMIC DNA]</scope>
    <source>
        <strain evidence="2">cv. AL8/78</strain>
    </source>
</reference>
<reference evidence="1" key="4">
    <citation type="submission" date="2019-03" db="UniProtKB">
        <authorList>
            <consortium name="EnsemblPlants"/>
        </authorList>
    </citation>
    <scope>IDENTIFICATION</scope>
</reference>
<reference evidence="2" key="1">
    <citation type="journal article" date="2014" name="Science">
        <title>Ancient hybridizations among the ancestral genomes of bread wheat.</title>
        <authorList>
            <consortium name="International Wheat Genome Sequencing Consortium,"/>
            <person name="Marcussen T."/>
            <person name="Sandve S.R."/>
            <person name="Heier L."/>
            <person name="Spannagl M."/>
            <person name="Pfeifer M."/>
            <person name="Jakobsen K.S."/>
            <person name="Wulff B.B."/>
            <person name="Steuernagel B."/>
            <person name="Mayer K.F."/>
            <person name="Olsen O.A."/>
        </authorList>
    </citation>
    <scope>NUCLEOTIDE SEQUENCE [LARGE SCALE GENOMIC DNA]</scope>
    <source>
        <strain evidence="2">cv. AL8/78</strain>
    </source>
</reference>
<reference evidence="1" key="5">
    <citation type="journal article" date="2021" name="G3 (Bethesda)">
        <title>Aegilops tauschii genome assembly Aet v5.0 features greater sequence contiguity and improved annotation.</title>
        <authorList>
            <person name="Wang L."/>
            <person name="Zhu T."/>
            <person name="Rodriguez J.C."/>
            <person name="Deal K.R."/>
            <person name="Dubcovsky J."/>
            <person name="McGuire P.E."/>
            <person name="Lux T."/>
            <person name="Spannagl M."/>
            <person name="Mayer K.F.X."/>
            <person name="Baldrich P."/>
            <person name="Meyers B.C."/>
            <person name="Huo N."/>
            <person name="Gu Y.Q."/>
            <person name="Zhou H."/>
            <person name="Devos K.M."/>
            <person name="Bennetzen J.L."/>
            <person name="Unver T."/>
            <person name="Budak H."/>
            <person name="Gulick P.J."/>
            <person name="Galiba G."/>
            <person name="Kalapos B."/>
            <person name="Nelson D.R."/>
            <person name="Li P."/>
            <person name="You F.M."/>
            <person name="Luo M.C."/>
            <person name="Dvorak J."/>
        </authorList>
    </citation>
    <scope>NUCLEOTIDE SEQUENCE [LARGE SCALE GENOMIC DNA]</scope>
    <source>
        <strain evidence="1">cv. AL8/78</strain>
    </source>
</reference>
<protein>
    <submittedName>
        <fullName evidence="1">Uncharacterized protein</fullName>
    </submittedName>
</protein>
<evidence type="ECO:0000313" key="1">
    <source>
        <dbReference type="EnsemblPlants" id="AET7Gv20657300.5"/>
    </source>
</evidence>
<sequence>SVTTDTSWSITTLASIFKLQPRAVRECATLLQSLLEYTSFKTVSFSRETPSHPA</sequence>
<proteinExistence type="predicted"/>
<dbReference type="Gramene" id="AET7Gv20657300.5">
    <property type="protein sequence ID" value="AET7Gv20657300.5"/>
    <property type="gene ID" value="AET7Gv20657300"/>
</dbReference>
<dbReference type="EnsemblPlants" id="AET7Gv20657300.5">
    <property type="protein sequence ID" value="AET7Gv20657300.5"/>
    <property type="gene ID" value="AET7Gv20657300"/>
</dbReference>
<name>A0A453RQ61_AEGTS</name>
<organism evidence="1 2">
    <name type="scientific">Aegilops tauschii subsp. strangulata</name>
    <name type="common">Goatgrass</name>
    <dbReference type="NCBI Taxonomy" id="200361"/>
    <lineage>
        <taxon>Eukaryota</taxon>
        <taxon>Viridiplantae</taxon>
        <taxon>Streptophyta</taxon>
        <taxon>Embryophyta</taxon>
        <taxon>Tracheophyta</taxon>
        <taxon>Spermatophyta</taxon>
        <taxon>Magnoliopsida</taxon>
        <taxon>Liliopsida</taxon>
        <taxon>Poales</taxon>
        <taxon>Poaceae</taxon>
        <taxon>BOP clade</taxon>
        <taxon>Pooideae</taxon>
        <taxon>Triticodae</taxon>
        <taxon>Triticeae</taxon>
        <taxon>Triticinae</taxon>
        <taxon>Aegilops</taxon>
    </lineage>
</organism>
<keyword evidence="2" id="KW-1185">Reference proteome</keyword>
<accession>A0A453RQ61</accession>
<evidence type="ECO:0000313" key="2">
    <source>
        <dbReference type="Proteomes" id="UP000015105"/>
    </source>
</evidence>
<dbReference type="AlphaFoldDB" id="A0A453RQ61"/>
<reference evidence="1" key="3">
    <citation type="journal article" date="2017" name="Nature">
        <title>Genome sequence of the progenitor of the wheat D genome Aegilops tauschii.</title>
        <authorList>
            <person name="Luo M.C."/>
            <person name="Gu Y.Q."/>
            <person name="Puiu D."/>
            <person name="Wang H."/>
            <person name="Twardziok S.O."/>
            <person name="Deal K.R."/>
            <person name="Huo N."/>
            <person name="Zhu T."/>
            <person name="Wang L."/>
            <person name="Wang Y."/>
            <person name="McGuire P.E."/>
            <person name="Liu S."/>
            <person name="Long H."/>
            <person name="Ramasamy R.K."/>
            <person name="Rodriguez J.C."/>
            <person name="Van S.L."/>
            <person name="Yuan L."/>
            <person name="Wang Z."/>
            <person name="Xia Z."/>
            <person name="Xiao L."/>
            <person name="Anderson O.D."/>
            <person name="Ouyang S."/>
            <person name="Liang Y."/>
            <person name="Zimin A.V."/>
            <person name="Pertea G."/>
            <person name="Qi P."/>
            <person name="Bennetzen J.L."/>
            <person name="Dai X."/>
            <person name="Dawson M.W."/>
            <person name="Muller H.G."/>
            <person name="Kugler K."/>
            <person name="Rivarola-Duarte L."/>
            <person name="Spannagl M."/>
            <person name="Mayer K.F.X."/>
            <person name="Lu F.H."/>
            <person name="Bevan M.W."/>
            <person name="Leroy P."/>
            <person name="Li P."/>
            <person name="You F.M."/>
            <person name="Sun Q."/>
            <person name="Liu Z."/>
            <person name="Lyons E."/>
            <person name="Wicker T."/>
            <person name="Salzberg S.L."/>
            <person name="Devos K.M."/>
            <person name="Dvorak J."/>
        </authorList>
    </citation>
    <scope>NUCLEOTIDE SEQUENCE [LARGE SCALE GENOMIC DNA]</scope>
    <source>
        <strain evidence="1">cv. AL8/78</strain>
    </source>
</reference>